<evidence type="ECO:0000256" key="2">
    <source>
        <dbReference type="ARBA" id="ARBA00006206"/>
    </source>
</evidence>
<feature type="active site" description="Proton acceptor" evidence="6">
    <location>
        <position position="303"/>
    </location>
</feature>
<dbReference type="EMBL" id="SJFN01000027">
    <property type="protein sequence ID" value="TBW35241.1"/>
    <property type="molecule type" value="Genomic_DNA"/>
</dbReference>
<dbReference type="RefSeq" id="WP_131310735.1">
    <property type="nucleotide sequence ID" value="NZ_SJFN01000027.1"/>
</dbReference>
<dbReference type="SUPFAM" id="SSF74650">
    <property type="entry name" value="Galactose mutarotase-like"/>
    <property type="match status" value="1"/>
</dbReference>
<evidence type="ECO:0000313" key="10">
    <source>
        <dbReference type="Proteomes" id="UP000292781"/>
    </source>
</evidence>
<comment type="pathway">
    <text evidence="1 5">Carbohydrate metabolism; hexose metabolism.</text>
</comment>
<evidence type="ECO:0000313" key="9">
    <source>
        <dbReference type="EMBL" id="TBW35241.1"/>
    </source>
</evidence>
<dbReference type="EC" id="5.1.3.3" evidence="5"/>
<comment type="caution">
    <text evidence="9">The sequence shown here is derived from an EMBL/GenBank/DDBJ whole genome shotgun (WGS) entry which is preliminary data.</text>
</comment>
<feature type="binding site" evidence="8">
    <location>
        <begin position="173"/>
        <end position="175"/>
    </location>
    <ligand>
        <name>beta-D-galactose</name>
        <dbReference type="ChEBI" id="CHEBI:27667"/>
    </ligand>
</feature>
<name>A0A4Q9VIY5_9HYPH</name>
<evidence type="ECO:0000256" key="5">
    <source>
        <dbReference type="PIRNR" id="PIRNR005096"/>
    </source>
</evidence>
<dbReference type="GO" id="GO:0030246">
    <property type="term" value="F:carbohydrate binding"/>
    <property type="evidence" value="ECO:0007669"/>
    <property type="project" value="InterPro"/>
</dbReference>
<organism evidence="9 10">
    <name type="scientific">Siculibacillus lacustris</name>
    <dbReference type="NCBI Taxonomy" id="1549641"/>
    <lineage>
        <taxon>Bacteria</taxon>
        <taxon>Pseudomonadati</taxon>
        <taxon>Pseudomonadota</taxon>
        <taxon>Alphaproteobacteria</taxon>
        <taxon>Hyphomicrobiales</taxon>
        <taxon>Ancalomicrobiaceae</taxon>
        <taxon>Siculibacillus</taxon>
    </lineage>
</organism>
<dbReference type="PIRSF" id="PIRSF005096">
    <property type="entry name" value="GALM"/>
    <property type="match status" value="1"/>
</dbReference>
<dbReference type="UniPathway" id="UPA00242"/>
<dbReference type="OrthoDB" id="9779408at2"/>
<dbReference type="AlphaFoldDB" id="A0A4Q9VIY5"/>
<keyword evidence="4 5" id="KW-0119">Carbohydrate metabolism</keyword>
<protein>
    <recommendedName>
        <fullName evidence="5">Aldose 1-epimerase</fullName>
        <ecNumber evidence="5">5.1.3.3</ecNumber>
    </recommendedName>
</protein>
<dbReference type="CDD" id="cd09019">
    <property type="entry name" value="galactose_mutarotase_like"/>
    <property type="match status" value="1"/>
</dbReference>
<dbReference type="Pfam" id="PF01263">
    <property type="entry name" value="Aldose_epim"/>
    <property type="match status" value="1"/>
</dbReference>
<evidence type="ECO:0000256" key="3">
    <source>
        <dbReference type="ARBA" id="ARBA00023235"/>
    </source>
</evidence>
<accession>A0A4Q9VIY5</accession>
<dbReference type="PANTHER" id="PTHR10091">
    <property type="entry name" value="ALDOSE-1-EPIMERASE"/>
    <property type="match status" value="1"/>
</dbReference>
<dbReference type="Proteomes" id="UP000292781">
    <property type="component" value="Unassembled WGS sequence"/>
</dbReference>
<dbReference type="Gene3D" id="2.70.98.10">
    <property type="match status" value="1"/>
</dbReference>
<dbReference type="InterPro" id="IPR047215">
    <property type="entry name" value="Galactose_mutarotase-like"/>
</dbReference>
<evidence type="ECO:0000256" key="6">
    <source>
        <dbReference type="PIRSR" id="PIRSR005096-1"/>
    </source>
</evidence>
<dbReference type="GO" id="GO:0004034">
    <property type="term" value="F:aldose 1-epimerase activity"/>
    <property type="evidence" value="ECO:0007669"/>
    <property type="project" value="UniProtKB-EC"/>
</dbReference>
<dbReference type="PANTHER" id="PTHR10091:SF49">
    <property type="entry name" value="ALDOSE 1-EPIMERASE"/>
    <property type="match status" value="1"/>
</dbReference>
<feature type="binding site" evidence="7">
    <location>
        <position position="237"/>
    </location>
    <ligand>
        <name>beta-D-galactose</name>
        <dbReference type="ChEBI" id="CHEBI:27667"/>
    </ligand>
</feature>
<feature type="active site" description="Proton donor" evidence="6">
    <location>
        <position position="173"/>
    </location>
</feature>
<comment type="similarity">
    <text evidence="2 5">Belongs to the aldose epimerase family.</text>
</comment>
<dbReference type="InterPro" id="IPR015443">
    <property type="entry name" value="Aldose_1-epimerase"/>
</dbReference>
<proteinExistence type="inferred from homology"/>
<evidence type="ECO:0000256" key="7">
    <source>
        <dbReference type="PIRSR" id="PIRSR005096-2"/>
    </source>
</evidence>
<dbReference type="NCBIfam" id="NF008277">
    <property type="entry name" value="PRK11055.1"/>
    <property type="match status" value="1"/>
</dbReference>
<dbReference type="InterPro" id="IPR011013">
    <property type="entry name" value="Gal_mutarotase_sf_dom"/>
</dbReference>
<evidence type="ECO:0000256" key="4">
    <source>
        <dbReference type="ARBA" id="ARBA00023277"/>
    </source>
</evidence>
<dbReference type="InterPro" id="IPR008183">
    <property type="entry name" value="Aldose_1/G6P_1-epimerase"/>
</dbReference>
<reference evidence="9 10" key="1">
    <citation type="submission" date="2019-02" db="EMBL/GenBank/DDBJ databases">
        <title>Siculibacillus lacustris gen. nov., sp. nov., a new rosette-forming bacterium isolated from a freshwater crater lake (Lake St. Ana, Romania).</title>
        <authorList>
            <person name="Felfoldi T."/>
            <person name="Marton Z."/>
            <person name="Szabo A."/>
            <person name="Mentes A."/>
            <person name="Boka K."/>
            <person name="Marialigeti K."/>
            <person name="Mathe I."/>
            <person name="Koncz M."/>
            <person name="Schumann P."/>
            <person name="Toth E."/>
        </authorList>
    </citation>
    <scope>NUCLEOTIDE SEQUENCE [LARGE SCALE GENOMIC DNA]</scope>
    <source>
        <strain evidence="9 10">SA-279</strain>
    </source>
</reference>
<evidence type="ECO:0000256" key="1">
    <source>
        <dbReference type="ARBA" id="ARBA00005028"/>
    </source>
</evidence>
<keyword evidence="10" id="KW-1185">Reference proteome</keyword>
<keyword evidence="3 5" id="KW-0413">Isomerase</keyword>
<comment type="catalytic activity">
    <reaction evidence="5">
        <text>alpha-D-glucose = beta-D-glucose</text>
        <dbReference type="Rhea" id="RHEA:10264"/>
        <dbReference type="ChEBI" id="CHEBI:15903"/>
        <dbReference type="ChEBI" id="CHEBI:17925"/>
        <dbReference type="EC" id="5.1.3.3"/>
    </reaction>
</comment>
<evidence type="ECO:0000256" key="8">
    <source>
        <dbReference type="PIRSR" id="PIRSR005096-3"/>
    </source>
</evidence>
<sequence>MSVIPFGTLRDGRVVHDVELGKGGPLAVSILDRGAALRDIRLMTPNGALPLILGFDRLEHYVAHSPYFGAVCGRCANRIAGGRFTLDGVEYQLALNEGENQLHGGPLGYDKRVWDIGFADDHRVRFDLVDADGDQGYPGLVRISATYTLEGTHLVMEIEATTDRPTLVNIAGHAYFDLDGTGSILDHEATIFADRYTPSRPDLIPTGEILPVAGSDFDFRAPRPIRREVDGTRVAYDVNFALAEAPVPLPRLAARVRGPKTGVTLEVWTTEPGIQLYDGSGLDVSVPGLDERRYGPNAGFCLEPQRWPNAANQPSFPSAVLRPGELYRQRTEYRFSL</sequence>
<gene>
    <name evidence="9" type="ORF">EYW49_16555</name>
</gene>
<feature type="binding site" evidence="8">
    <location>
        <begin position="77"/>
        <end position="78"/>
    </location>
    <ligand>
        <name>beta-D-galactose</name>
        <dbReference type="ChEBI" id="CHEBI:27667"/>
    </ligand>
</feature>
<dbReference type="GO" id="GO:0033499">
    <property type="term" value="P:galactose catabolic process via UDP-galactose, Leloir pathway"/>
    <property type="evidence" value="ECO:0007669"/>
    <property type="project" value="TreeGrafter"/>
</dbReference>
<dbReference type="InterPro" id="IPR014718">
    <property type="entry name" value="GH-type_carb-bd"/>
</dbReference>
<dbReference type="GO" id="GO:0006006">
    <property type="term" value="P:glucose metabolic process"/>
    <property type="evidence" value="ECO:0007669"/>
    <property type="project" value="TreeGrafter"/>
</dbReference>